<dbReference type="OrthoDB" id="361283at2759"/>
<name>A0A368GKL1_ANCCA</name>
<accession>A0A368GKL1</accession>
<evidence type="ECO:0000313" key="3">
    <source>
        <dbReference type="Proteomes" id="UP000252519"/>
    </source>
</evidence>
<keyword evidence="3" id="KW-1185">Reference proteome</keyword>
<proteinExistence type="predicted"/>
<dbReference type="EMBL" id="JOJR01000135">
    <property type="protein sequence ID" value="RCN44208.1"/>
    <property type="molecule type" value="Genomic_DNA"/>
</dbReference>
<sequence length="157" mass="16821">MCCAVLSISPAQQLTFATSVPDFVSNAEGASFVFPVNIVANETASHAAIIGCTEEQLTEMPSIQSPFECTASFVNSNIGPAMNILSIRAIFSSKFGSYACVVERQEVGQVHLDIVSASQMDLTLTAKWSGDSQIRDAAVTTIFHAAMRVLESEVLHF</sequence>
<gene>
    <name evidence="2" type="ORF">ANCCAN_09791</name>
</gene>
<feature type="domain" description="NUP210 C-terminal Ig-like" evidence="1">
    <location>
        <begin position="11"/>
        <end position="154"/>
    </location>
</feature>
<evidence type="ECO:0000259" key="1">
    <source>
        <dbReference type="Pfam" id="PF22957"/>
    </source>
</evidence>
<protein>
    <recommendedName>
        <fullName evidence="1">NUP210 C-terminal Ig-like domain-containing protein</fullName>
    </recommendedName>
</protein>
<dbReference type="Pfam" id="PF22957">
    <property type="entry name" value="NUP210_Ig"/>
    <property type="match status" value="1"/>
</dbReference>
<comment type="caution">
    <text evidence="2">The sequence shown here is derived from an EMBL/GenBank/DDBJ whole genome shotgun (WGS) entry which is preliminary data.</text>
</comment>
<reference evidence="2 3" key="1">
    <citation type="submission" date="2014-10" db="EMBL/GenBank/DDBJ databases">
        <title>Draft genome of the hookworm Ancylostoma caninum.</title>
        <authorList>
            <person name="Mitreva M."/>
        </authorList>
    </citation>
    <scope>NUCLEOTIDE SEQUENCE [LARGE SCALE GENOMIC DNA]</scope>
    <source>
        <strain evidence="2 3">Baltimore</strain>
    </source>
</reference>
<organism evidence="2 3">
    <name type="scientific">Ancylostoma caninum</name>
    <name type="common">Dog hookworm</name>
    <dbReference type="NCBI Taxonomy" id="29170"/>
    <lineage>
        <taxon>Eukaryota</taxon>
        <taxon>Metazoa</taxon>
        <taxon>Ecdysozoa</taxon>
        <taxon>Nematoda</taxon>
        <taxon>Chromadorea</taxon>
        <taxon>Rhabditida</taxon>
        <taxon>Rhabditina</taxon>
        <taxon>Rhabditomorpha</taxon>
        <taxon>Strongyloidea</taxon>
        <taxon>Ancylostomatidae</taxon>
        <taxon>Ancylostomatinae</taxon>
        <taxon>Ancylostoma</taxon>
    </lineage>
</organism>
<dbReference type="STRING" id="29170.A0A368GKL1"/>
<evidence type="ECO:0000313" key="2">
    <source>
        <dbReference type="EMBL" id="RCN44208.1"/>
    </source>
</evidence>
<dbReference type="AlphaFoldDB" id="A0A368GKL1"/>
<dbReference type="InterPro" id="IPR055095">
    <property type="entry name" value="NUP210_Ig_C"/>
</dbReference>
<dbReference type="Proteomes" id="UP000252519">
    <property type="component" value="Unassembled WGS sequence"/>
</dbReference>